<dbReference type="GO" id="GO:0008360">
    <property type="term" value="P:regulation of cell shape"/>
    <property type="evidence" value="ECO:0007669"/>
    <property type="project" value="UniProtKB-KW"/>
</dbReference>
<dbReference type="GO" id="GO:0008762">
    <property type="term" value="F:UDP-N-acetylmuramate dehydrogenase activity"/>
    <property type="evidence" value="ECO:0007669"/>
    <property type="project" value="UniProtKB-UniRule"/>
</dbReference>
<dbReference type="RefSeq" id="WP_126785591.1">
    <property type="nucleotide sequence ID" value="NZ_PIQF01000005.1"/>
</dbReference>
<keyword evidence="13 20" id="KW-0133">Cell shape</keyword>
<dbReference type="Proteomes" id="UP000287908">
    <property type="component" value="Unassembled WGS sequence"/>
</dbReference>
<dbReference type="GO" id="GO:0071949">
    <property type="term" value="F:FAD binding"/>
    <property type="evidence" value="ECO:0007669"/>
    <property type="project" value="InterPro"/>
</dbReference>
<evidence type="ECO:0000256" key="17">
    <source>
        <dbReference type="ARBA" id="ARBA00023316"/>
    </source>
</evidence>
<dbReference type="Gene3D" id="3.30.43.10">
    <property type="entry name" value="Uridine Diphospho-n-acetylenolpyruvylglucosamine Reductase, domain 2"/>
    <property type="match status" value="1"/>
</dbReference>
<dbReference type="PANTHER" id="PTHR21071:SF4">
    <property type="entry name" value="UDP-N-ACETYLENOLPYRUVOYLGLUCOSAMINE REDUCTASE"/>
    <property type="match status" value="1"/>
</dbReference>
<keyword evidence="16 20" id="KW-0131">Cell cycle</keyword>
<dbReference type="InterPro" id="IPR036318">
    <property type="entry name" value="FAD-bd_PCMH-like_sf"/>
</dbReference>
<dbReference type="InterPro" id="IPR006094">
    <property type="entry name" value="Oxid_FAD_bind_N"/>
</dbReference>
<evidence type="ECO:0000256" key="11">
    <source>
        <dbReference type="ARBA" id="ARBA00022827"/>
    </source>
</evidence>
<sequence length="333" mass="37111">MSVDLQPLHTFRLPSRGLRLLKIRNAEDVQQLADIERYIILADGSNTLFLEDYDGVVVQPEFYGIEIKEQEAHFEITVGASENWHQLVVFCLDKGIFGLENLALIPGSVGAAPVQNIGAYGVEVCDFIDSVECIDLDSGNPITLTNEQCQFSYRDSLFKRNPERWLISKVHFVINKDWQPNLKYPALTALPDNATAKRVFEHVVATRQSKLPDPIDIPNAGSFFKNPVVSVEKLEELQSIWPDIVYFKTTGGIKLAAGWLIEQLGLKGLQVGAASVHTQQALVLVNNGSATGNDVLALCRHVQQQIQQQCGIELEPEVRLIGHEGLKQELYPK</sequence>
<dbReference type="UniPathway" id="UPA00219"/>
<dbReference type="Gene3D" id="3.90.78.10">
    <property type="entry name" value="UDP-N-acetylenolpyruvoylglucosamine reductase, C-terminal domain"/>
    <property type="match status" value="1"/>
</dbReference>
<dbReference type="Pfam" id="PF01565">
    <property type="entry name" value="FAD_binding_4"/>
    <property type="match status" value="1"/>
</dbReference>
<evidence type="ECO:0000256" key="5">
    <source>
        <dbReference type="ARBA" id="ARBA00010485"/>
    </source>
</evidence>
<evidence type="ECO:0000313" key="23">
    <source>
        <dbReference type="Proteomes" id="UP000287908"/>
    </source>
</evidence>
<evidence type="ECO:0000256" key="3">
    <source>
        <dbReference type="ARBA" id="ARBA00004496"/>
    </source>
</evidence>
<keyword evidence="11 20" id="KW-0274">FAD</keyword>
<dbReference type="InterPro" id="IPR036635">
    <property type="entry name" value="MurB_C_sf"/>
</dbReference>
<comment type="caution">
    <text evidence="22">The sequence shown here is derived from an EMBL/GenBank/DDBJ whole genome shotgun (WGS) entry which is preliminary data.</text>
</comment>
<dbReference type="InterPro" id="IPR016167">
    <property type="entry name" value="FAD-bd_PCMH_sub1"/>
</dbReference>
<comment type="similarity">
    <text evidence="5 20">Belongs to the MurB family.</text>
</comment>
<dbReference type="Gene3D" id="3.30.465.10">
    <property type="match status" value="1"/>
</dbReference>
<evidence type="ECO:0000256" key="6">
    <source>
        <dbReference type="ARBA" id="ARBA00012518"/>
    </source>
</evidence>
<comment type="subcellular location">
    <subcellularLocation>
        <location evidence="3 20">Cytoplasm</location>
    </subcellularLocation>
</comment>
<evidence type="ECO:0000313" key="22">
    <source>
        <dbReference type="EMBL" id="RUO72745.1"/>
    </source>
</evidence>
<comment type="cofactor">
    <cofactor evidence="1 20">
        <name>FAD</name>
        <dbReference type="ChEBI" id="CHEBI:57692"/>
    </cofactor>
</comment>
<dbReference type="GO" id="GO:0051301">
    <property type="term" value="P:cell division"/>
    <property type="evidence" value="ECO:0007669"/>
    <property type="project" value="UniProtKB-KW"/>
</dbReference>
<feature type="active site" description="Proton donor" evidence="20">
    <location>
        <position position="222"/>
    </location>
</feature>
<dbReference type="SUPFAM" id="SSF56194">
    <property type="entry name" value="Uridine diphospho-N-Acetylenolpyruvylglucosamine reductase, MurB, C-terminal domain"/>
    <property type="match status" value="1"/>
</dbReference>
<keyword evidence="17 20" id="KW-0961">Cell wall biogenesis/degradation</keyword>
<dbReference type="EMBL" id="PIQF01000005">
    <property type="protein sequence ID" value="RUO72745.1"/>
    <property type="molecule type" value="Genomic_DNA"/>
</dbReference>
<name>A0A432Z4F5_9GAMM</name>
<keyword evidence="14 20" id="KW-0573">Peptidoglycan synthesis</keyword>
<evidence type="ECO:0000256" key="4">
    <source>
        <dbReference type="ARBA" id="ARBA00004752"/>
    </source>
</evidence>
<keyword evidence="12 20" id="KW-0521">NADP</keyword>
<evidence type="ECO:0000256" key="15">
    <source>
        <dbReference type="ARBA" id="ARBA00023002"/>
    </source>
</evidence>
<keyword evidence="9 20" id="KW-0132">Cell division</keyword>
<evidence type="ECO:0000256" key="1">
    <source>
        <dbReference type="ARBA" id="ARBA00001974"/>
    </source>
</evidence>
<dbReference type="InterPro" id="IPR016169">
    <property type="entry name" value="FAD-bd_PCMH_sub2"/>
</dbReference>
<gene>
    <name evidence="20" type="primary">murB</name>
    <name evidence="22" type="ORF">CWI81_12215</name>
</gene>
<dbReference type="InterPro" id="IPR003170">
    <property type="entry name" value="MurB"/>
</dbReference>
<dbReference type="GO" id="GO:0005829">
    <property type="term" value="C:cytosol"/>
    <property type="evidence" value="ECO:0007669"/>
    <property type="project" value="TreeGrafter"/>
</dbReference>
<dbReference type="NCBIfam" id="TIGR00179">
    <property type="entry name" value="murB"/>
    <property type="match status" value="1"/>
</dbReference>
<evidence type="ECO:0000256" key="10">
    <source>
        <dbReference type="ARBA" id="ARBA00022630"/>
    </source>
</evidence>
<accession>A0A432Z4F5</accession>
<feature type="active site" evidence="20">
    <location>
        <position position="154"/>
    </location>
</feature>
<dbReference type="AlphaFoldDB" id="A0A432Z4F5"/>
<proteinExistence type="inferred from homology"/>
<evidence type="ECO:0000256" key="9">
    <source>
        <dbReference type="ARBA" id="ARBA00022618"/>
    </source>
</evidence>
<keyword evidence="10 20" id="KW-0285">Flavoprotein</keyword>
<comment type="function">
    <text evidence="2 20">Cell wall formation.</text>
</comment>
<organism evidence="22 23">
    <name type="scientific">Idiomarina seosinensis</name>
    <dbReference type="NCBI Taxonomy" id="281739"/>
    <lineage>
        <taxon>Bacteria</taxon>
        <taxon>Pseudomonadati</taxon>
        <taxon>Pseudomonadota</taxon>
        <taxon>Gammaproteobacteria</taxon>
        <taxon>Alteromonadales</taxon>
        <taxon>Idiomarinaceae</taxon>
        <taxon>Idiomarina</taxon>
    </lineage>
</organism>
<feature type="domain" description="FAD-binding PCMH-type" evidence="21">
    <location>
        <begin position="13"/>
        <end position="177"/>
    </location>
</feature>
<dbReference type="OrthoDB" id="9804753at2"/>
<evidence type="ECO:0000256" key="8">
    <source>
        <dbReference type="ARBA" id="ARBA00022490"/>
    </source>
</evidence>
<keyword evidence="8 20" id="KW-0963">Cytoplasm</keyword>
<dbReference type="NCBIfam" id="NF000755">
    <property type="entry name" value="PRK00046.1"/>
    <property type="match status" value="1"/>
</dbReference>
<evidence type="ECO:0000256" key="2">
    <source>
        <dbReference type="ARBA" id="ARBA00003921"/>
    </source>
</evidence>
<evidence type="ECO:0000256" key="19">
    <source>
        <dbReference type="ARBA" id="ARBA00048914"/>
    </source>
</evidence>
<dbReference type="InterPro" id="IPR011601">
    <property type="entry name" value="MurB_C"/>
</dbReference>
<evidence type="ECO:0000256" key="16">
    <source>
        <dbReference type="ARBA" id="ARBA00023306"/>
    </source>
</evidence>
<dbReference type="EC" id="1.3.1.98" evidence="6 20"/>
<feature type="active site" evidence="20">
    <location>
        <position position="317"/>
    </location>
</feature>
<reference evidence="22 23" key="1">
    <citation type="journal article" date="2011" name="Front. Microbiol.">
        <title>Genomic signatures of strain selection and enhancement in Bacillus atrophaeus var. globigii, a historical biowarfare simulant.</title>
        <authorList>
            <person name="Gibbons H.S."/>
            <person name="Broomall S.M."/>
            <person name="McNew L.A."/>
            <person name="Daligault H."/>
            <person name="Chapman C."/>
            <person name="Bruce D."/>
            <person name="Karavis M."/>
            <person name="Krepps M."/>
            <person name="McGregor P.A."/>
            <person name="Hong C."/>
            <person name="Park K.H."/>
            <person name="Akmal A."/>
            <person name="Feldman A."/>
            <person name="Lin J.S."/>
            <person name="Chang W.E."/>
            <person name="Higgs B.W."/>
            <person name="Demirev P."/>
            <person name="Lindquist J."/>
            <person name="Liem A."/>
            <person name="Fochler E."/>
            <person name="Read T.D."/>
            <person name="Tapia R."/>
            <person name="Johnson S."/>
            <person name="Bishop-Lilly K.A."/>
            <person name="Detter C."/>
            <person name="Han C."/>
            <person name="Sozhamannan S."/>
            <person name="Rosenzweig C.N."/>
            <person name="Skowronski E.W."/>
        </authorList>
    </citation>
    <scope>NUCLEOTIDE SEQUENCE [LARGE SCALE GENOMIC DNA]</scope>
    <source>
        <strain evidence="22 23">CL-SP19</strain>
    </source>
</reference>
<dbReference type="HAMAP" id="MF_00037">
    <property type="entry name" value="MurB"/>
    <property type="match status" value="1"/>
</dbReference>
<evidence type="ECO:0000256" key="14">
    <source>
        <dbReference type="ARBA" id="ARBA00022984"/>
    </source>
</evidence>
<dbReference type="PANTHER" id="PTHR21071">
    <property type="entry name" value="UDP-N-ACETYLENOLPYRUVOYLGLUCOSAMINE REDUCTASE"/>
    <property type="match status" value="1"/>
</dbReference>
<dbReference type="GO" id="GO:0071555">
    <property type="term" value="P:cell wall organization"/>
    <property type="evidence" value="ECO:0007669"/>
    <property type="project" value="UniProtKB-KW"/>
</dbReference>
<evidence type="ECO:0000256" key="13">
    <source>
        <dbReference type="ARBA" id="ARBA00022960"/>
    </source>
</evidence>
<evidence type="ECO:0000259" key="21">
    <source>
        <dbReference type="PROSITE" id="PS51387"/>
    </source>
</evidence>
<comment type="catalytic activity">
    <reaction evidence="19 20">
        <text>UDP-N-acetyl-alpha-D-muramate + NADP(+) = UDP-N-acetyl-3-O-(1-carboxyvinyl)-alpha-D-glucosamine + NADPH + H(+)</text>
        <dbReference type="Rhea" id="RHEA:12248"/>
        <dbReference type="ChEBI" id="CHEBI:15378"/>
        <dbReference type="ChEBI" id="CHEBI:57783"/>
        <dbReference type="ChEBI" id="CHEBI:58349"/>
        <dbReference type="ChEBI" id="CHEBI:68483"/>
        <dbReference type="ChEBI" id="CHEBI:70757"/>
        <dbReference type="EC" id="1.3.1.98"/>
    </reaction>
</comment>
<dbReference type="GO" id="GO:0009252">
    <property type="term" value="P:peptidoglycan biosynthetic process"/>
    <property type="evidence" value="ECO:0007669"/>
    <property type="project" value="UniProtKB-UniRule"/>
</dbReference>
<dbReference type="Pfam" id="PF02873">
    <property type="entry name" value="MurB_C"/>
    <property type="match status" value="1"/>
</dbReference>
<evidence type="ECO:0000256" key="12">
    <source>
        <dbReference type="ARBA" id="ARBA00022857"/>
    </source>
</evidence>
<dbReference type="SUPFAM" id="SSF56176">
    <property type="entry name" value="FAD-binding/transporter-associated domain-like"/>
    <property type="match status" value="1"/>
</dbReference>
<keyword evidence="15 20" id="KW-0560">Oxidoreductase</keyword>
<dbReference type="PROSITE" id="PS51387">
    <property type="entry name" value="FAD_PCMH"/>
    <property type="match status" value="1"/>
</dbReference>
<comment type="pathway">
    <text evidence="4 20">Cell wall biogenesis; peptidoglycan biosynthesis.</text>
</comment>
<protein>
    <recommendedName>
        <fullName evidence="7 20">UDP-N-acetylenolpyruvoylglucosamine reductase</fullName>
        <ecNumber evidence="6 20">1.3.1.98</ecNumber>
    </recommendedName>
    <alternativeName>
        <fullName evidence="18 20">UDP-N-acetylmuramate dehydrogenase</fullName>
    </alternativeName>
</protein>
<evidence type="ECO:0000256" key="20">
    <source>
        <dbReference type="HAMAP-Rule" id="MF_00037"/>
    </source>
</evidence>
<evidence type="ECO:0000256" key="7">
    <source>
        <dbReference type="ARBA" id="ARBA00015188"/>
    </source>
</evidence>
<evidence type="ECO:0000256" key="18">
    <source>
        <dbReference type="ARBA" id="ARBA00031026"/>
    </source>
</evidence>
<keyword evidence="23" id="KW-1185">Reference proteome</keyword>
<dbReference type="InterPro" id="IPR016166">
    <property type="entry name" value="FAD-bd_PCMH"/>
</dbReference>